<evidence type="ECO:0000256" key="5">
    <source>
        <dbReference type="ARBA" id="ARBA00023239"/>
    </source>
</evidence>
<dbReference type="Gene3D" id="3.10.200.10">
    <property type="entry name" value="Alpha carbonic anhydrase"/>
    <property type="match status" value="1"/>
</dbReference>
<organism evidence="10 11">
    <name type="scientific">Tahibacter soli</name>
    <dbReference type="NCBI Taxonomy" id="2983605"/>
    <lineage>
        <taxon>Bacteria</taxon>
        <taxon>Pseudomonadati</taxon>
        <taxon>Pseudomonadota</taxon>
        <taxon>Gammaproteobacteria</taxon>
        <taxon>Lysobacterales</taxon>
        <taxon>Rhodanobacteraceae</taxon>
        <taxon>Tahibacter</taxon>
    </lineage>
</organism>
<keyword evidence="5" id="KW-0456">Lyase</keyword>
<dbReference type="InterPro" id="IPR023561">
    <property type="entry name" value="Carbonic_anhydrase_a-class"/>
</dbReference>
<evidence type="ECO:0000256" key="4">
    <source>
        <dbReference type="ARBA" id="ARBA00022833"/>
    </source>
</evidence>
<protein>
    <recommendedName>
        <fullName evidence="2">carbonic anhydrase</fullName>
        <ecNumber evidence="2">4.2.1.1</ecNumber>
    </recommendedName>
</protein>
<dbReference type="AlphaFoldDB" id="A0A9X3YI79"/>
<evidence type="ECO:0000256" key="6">
    <source>
        <dbReference type="ARBA" id="ARBA00048348"/>
    </source>
</evidence>
<gene>
    <name evidence="10" type="ORF">OD750_008990</name>
</gene>
<feature type="signal peptide" evidence="8">
    <location>
        <begin position="1"/>
        <end position="21"/>
    </location>
</feature>
<evidence type="ECO:0000256" key="2">
    <source>
        <dbReference type="ARBA" id="ARBA00012925"/>
    </source>
</evidence>
<evidence type="ECO:0000256" key="8">
    <source>
        <dbReference type="SAM" id="SignalP"/>
    </source>
</evidence>
<dbReference type="CDD" id="cd03124">
    <property type="entry name" value="alpha_CA_prokaryotic_like"/>
    <property type="match status" value="1"/>
</dbReference>
<comment type="similarity">
    <text evidence="1">Belongs to the alpha-carbonic anhydrase family.</text>
</comment>
<dbReference type="EC" id="4.2.1.1" evidence="2"/>
<evidence type="ECO:0000256" key="3">
    <source>
        <dbReference type="ARBA" id="ARBA00022723"/>
    </source>
</evidence>
<feature type="chain" id="PRO_5040908335" description="carbonic anhydrase" evidence="8">
    <location>
        <begin position="22"/>
        <end position="275"/>
    </location>
</feature>
<name>A0A9X3YI79_9GAMM</name>
<keyword evidence="8" id="KW-0732">Signal</keyword>
<dbReference type="PROSITE" id="PS51144">
    <property type="entry name" value="ALPHA_CA_2"/>
    <property type="match status" value="1"/>
</dbReference>
<evidence type="ECO:0000259" key="9">
    <source>
        <dbReference type="PROSITE" id="PS51144"/>
    </source>
</evidence>
<dbReference type="PANTHER" id="PTHR18952">
    <property type="entry name" value="CARBONIC ANHYDRASE"/>
    <property type="match status" value="1"/>
</dbReference>
<keyword evidence="4" id="KW-0862">Zinc</keyword>
<proteinExistence type="inferred from homology"/>
<dbReference type="PROSITE" id="PS51257">
    <property type="entry name" value="PROKAR_LIPOPROTEIN"/>
    <property type="match status" value="1"/>
</dbReference>
<dbReference type="EMBL" id="JAOVZO020000014">
    <property type="protein sequence ID" value="MDC8012682.1"/>
    <property type="molecule type" value="Genomic_DNA"/>
</dbReference>
<evidence type="ECO:0000256" key="7">
    <source>
        <dbReference type="SAM" id="MobiDB-lite"/>
    </source>
</evidence>
<feature type="region of interest" description="Disordered" evidence="7">
    <location>
        <begin position="41"/>
        <end position="61"/>
    </location>
</feature>
<dbReference type="InterPro" id="IPR041891">
    <property type="entry name" value="Alpha_CA_prokaryot-like"/>
</dbReference>
<dbReference type="GO" id="GO:0004089">
    <property type="term" value="F:carbonate dehydratase activity"/>
    <property type="evidence" value="ECO:0007669"/>
    <property type="project" value="UniProtKB-EC"/>
</dbReference>
<evidence type="ECO:0000256" key="1">
    <source>
        <dbReference type="ARBA" id="ARBA00010718"/>
    </source>
</evidence>
<dbReference type="InterPro" id="IPR001148">
    <property type="entry name" value="CA_dom"/>
</dbReference>
<accession>A0A9X3YI79</accession>
<keyword evidence="3" id="KW-0479">Metal-binding</keyword>
<dbReference type="SMART" id="SM01057">
    <property type="entry name" value="Carb_anhydrase"/>
    <property type="match status" value="1"/>
</dbReference>
<dbReference type="SUPFAM" id="SSF51069">
    <property type="entry name" value="Carbonic anhydrase"/>
    <property type="match status" value="1"/>
</dbReference>
<sequence length="275" mass="29684">MVFKSVLVVVLLCAVSGCAHAPREGGGHAAEPYASGEYAGASEPSWNYPESDRWPAQCRDTSSQQSPIDLINFAPTPWNDSYVVTQATLDPFERNVVFTPNPGPSVTFNPGVGGKSGGVTYTPIGFHFHNAREHLASGDARLEMHIKAVDADKNVAVFAAQWELGGGVDTTLAEATASLGVQTSAPRAVDVGRILRRFTQLPFFHYMGSLTTPPCTPGIRWFVLRDPIRTNDTSISDLMTALQAAGVSRTNVRTLRQYTTPPPTVYLVTPKSPRP</sequence>
<keyword evidence="11" id="KW-1185">Reference proteome</keyword>
<dbReference type="PANTHER" id="PTHR18952:SF265">
    <property type="entry name" value="CARBONIC ANHYDRASE"/>
    <property type="match status" value="1"/>
</dbReference>
<dbReference type="RefSeq" id="WP_263544985.1">
    <property type="nucleotide sequence ID" value="NZ_JAOVZO020000014.1"/>
</dbReference>
<comment type="caution">
    <text evidence="10">The sequence shown here is derived from an EMBL/GenBank/DDBJ whole genome shotgun (WGS) entry which is preliminary data.</text>
</comment>
<comment type="catalytic activity">
    <reaction evidence="6">
        <text>hydrogencarbonate + H(+) = CO2 + H2O</text>
        <dbReference type="Rhea" id="RHEA:10748"/>
        <dbReference type="ChEBI" id="CHEBI:15377"/>
        <dbReference type="ChEBI" id="CHEBI:15378"/>
        <dbReference type="ChEBI" id="CHEBI:16526"/>
        <dbReference type="ChEBI" id="CHEBI:17544"/>
        <dbReference type="EC" id="4.2.1.1"/>
    </reaction>
</comment>
<evidence type="ECO:0000313" key="10">
    <source>
        <dbReference type="EMBL" id="MDC8012682.1"/>
    </source>
</evidence>
<reference evidence="10" key="1">
    <citation type="submission" date="2023-02" db="EMBL/GenBank/DDBJ databases">
        <title>Tahibacter soli sp. nov. isolated from soil.</title>
        <authorList>
            <person name="Baek J.H."/>
            <person name="Lee J.K."/>
            <person name="Choi D.G."/>
            <person name="Jeon C.O."/>
        </authorList>
    </citation>
    <scope>NUCLEOTIDE SEQUENCE</scope>
    <source>
        <strain evidence="10">BL</strain>
    </source>
</reference>
<feature type="domain" description="Alpha-carbonic anhydrase" evidence="9">
    <location>
        <begin position="44"/>
        <end position="275"/>
    </location>
</feature>
<dbReference type="InterPro" id="IPR036398">
    <property type="entry name" value="CA_dom_sf"/>
</dbReference>
<dbReference type="GO" id="GO:0008270">
    <property type="term" value="F:zinc ion binding"/>
    <property type="evidence" value="ECO:0007669"/>
    <property type="project" value="InterPro"/>
</dbReference>
<dbReference type="Proteomes" id="UP001139971">
    <property type="component" value="Unassembled WGS sequence"/>
</dbReference>
<dbReference type="Pfam" id="PF00194">
    <property type="entry name" value="Carb_anhydrase"/>
    <property type="match status" value="1"/>
</dbReference>
<evidence type="ECO:0000313" key="11">
    <source>
        <dbReference type="Proteomes" id="UP001139971"/>
    </source>
</evidence>